<evidence type="ECO:0000313" key="5">
    <source>
        <dbReference type="EMBL" id="MBN7796890.1"/>
    </source>
</evidence>
<organism evidence="5 6">
    <name type="scientific">Parahaliea mediterranea</name>
    <dbReference type="NCBI Taxonomy" id="651086"/>
    <lineage>
        <taxon>Bacteria</taxon>
        <taxon>Pseudomonadati</taxon>
        <taxon>Pseudomonadota</taxon>
        <taxon>Gammaproteobacteria</taxon>
        <taxon>Cellvibrionales</taxon>
        <taxon>Halieaceae</taxon>
        <taxon>Parahaliea</taxon>
    </lineage>
</organism>
<gene>
    <name evidence="5" type="ORF">JYP50_09825</name>
</gene>
<dbReference type="GO" id="GO:0003700">
    <property type="term" value="F:DNA-binding transcription factor activity"/>
    <property type="evidence" value="ECO:0007669"/>
    <property type="project" value="InterPro"/>
</dbReference>
<dbReference type="Pfam" id="PF12625">
    <property type="entry name" value="Arabinose_bd"/>
    <property type="match status" value="1"/>
</dbReference>
<keyword evidence="6" id="KW-1185">Reference proteome</keyword>
<accession>A0A939ILV5</accession>
<dbReference type="InterPro" id="IPR018060">
    <property type="entry name" value="HTH_AraC"/>
</dbReference>
<feature type="domain" description="HTH araC/xylS-type" evidence="4">
    <location>
        <begin position="241"/>
        <end position="337"/>
    </location>
</feature>
<dbReference type="GO" id="GO:0005829">
    <property type="term" value="C:cytosol"/>
    <property type="evidence" value="ECO:0007669"/>
    <property type="project" value="TreeGrafter"/>
</dbReference>
<evidence type="ECO:0000313" key="6">
    <source>
        <dbReference type="Proteomes" id="UP000664303"/>
    </source>
</evidence>
<evidence type="ECO:0000256" key="2">
    <source>
        <dbReference type="ARBA" id="ARBA00023125"/>
    </source>
</evidence>
<evidence type="ECO:0000256" key="3">
    <source>
        <dbReference type="ARBA" id="ARBA00023163"/>
    </source>
</evidence>
<dbReference type="AlphaFoldDB" id="A0A939ILV5"/>
<comment type="caution">
    <text evidence="5">The sequence shown here is derived from an EMBL/GenBank/DDBJ whole genome shotgun (WGS) entry which is preliminary data.</text>
</comment>
<evidence type="ECO:0000259" key="4">
    <source>
        <dbReference type="PROSITE" id="PS01124"/>
    </source>
</evidence>
<dbReference type="InterPro" id="IPR032687">
    <property type="entry name" value="AraC-type_N"/>
</dbReference>
<proteinExistence type="predicted"/>
<evidence type="ECO:0000256" key="1">
    <source>
        <dbReference type="ARBA" id="ARBA00023015"/>
    </source>
</evidence>
<sequence length="347" mass="37926">MTIIDNAHIARHGRGLRPVLGVMESLGIGAGRCLEGTGIAVPAPSAGDPQITLDQEYAFYRNILRASGNPQLGLLLGGAFTPETYGILGYAMQSAASVRELLELAYEFRLLTFTHFHLAGAGAGGRFSFRFEPAYPIPDDLLQVFCDRDLSAAVDILRAVGLDRKLILEVQLMHAGKPDSAAYGHHFGCPVRFGCPHNALVFDEATLDIGLPRQDPETLENCRQQCRRVLARVRAQSSLAARVSEILLSRVGTFPTCEEVARRLHCDARTLRRNLEKEGTSFSATLGAVRLALAKEYLGSGMSVRRVAELLDYSEVAAFSRAFKRWTHQSPSAYRAGTEDQLIAKPS</sequence>
<dbReference type="PANTHER" id="PTHR47894">
    <property type="entry name" value="HTH-TYPE TRANSCRIPTIONAL REGULATOR GADX"/>
    <property type="match status" value="1"/>
</dbReference>
<name>A0A939ILV5_9GAMM</name>
<dbReference type="GO" id="GO:0000976">
    <property type="term" value="F:transcription cis-regulatory region binding"/>
    <property type="evidence" value="ECO:0007669"/>
    <property type="project" value="TreeGrafter"/>
</dbReference>
<protein>
    <submittedName>
        <fullName evidence="5">AraC family transcriptional regulator</fullName>
    </submittedName>
</protein>
<keyword evidence="1" id="KW-0805">Transcription regulation</keyword>
<reference evidence="5" key="1">
    <citation type="submission" date="2021-02" db="EMBL/GenBank/DDBJ databases">
        <title>PHA producing bacteria isolated from coastal sediment in Guangdong, Shenzhen.</title>
        <authorList>
            <person name="Zheng W."/>
            <person name="Yu S."/>
            <person name="Huang Y."/>
        </authorList>
    </citation>
    <scope>NUCLEOTIDE SEQUENCE</scope>
    <source>
        <strain evidence="5">TN14-10</strain>
    </source>
</reference>
<dbReference type="PROSITE" id="PS01124">
    <property type="entry name" value="HTH_ARAC_FAMILY_2"/>
    <property type="match status" value="1"/>
</dbReference>
<dbReference type="EMBL" id="JAFKCZ010000006">
    <property type="protein sequence ID" value="MBN7796890.1"/>
    <property type="molecule type" value="Genomic_DNA"/>
</dbReference>
<dbReference type="SMART" id="SM00342">
    <property type="entry name" value="HTH_ARAC"/>
    <property type="match status" value="1"/>
</dbReference>
<dbReference type="SUPFAM" id="SSF46689">
    <property type="entry name" value="Homeodomain-like"/>
    <property type="match status" value="1"/>
</dbReference>
<keyword evidence="3" id="KW-0804">Transcription</keyword>
<dbReference type="InterPro" id="IPR009057">
    <property type="entry name" value="Homeodomain-like_sf"/>
</dbReference>
<dbReference type="Pfam" id="PF12833">
    <property type="entry name" value="HTH_18"/>
    <property type="match status" value="1"/>
</dbReference>
<dbReference type="RefSeq" id="WP_206560329.1">
    <property type="nucleotide sequence ID" value="NZ_JAFKCZ010000006.1"/>
</dbReference>
<dbReference type="Gene3D" id="1.10.10.60">
    <property type="entry name" value="Homeodomain-like"/>
    <property type="match status" value="1"/>
</dbReference>
<keyword evidence="2" id="KW-0238">DNA-binding</keyword>
<dbReference type="PANTHER" id="PTHR47894:SF1">
    <property type="entry name" value="HTH-TYPE TRANSCRIPTIONAL REGULATOR VQSM"/>
    <property type="match status" value="1"/>
</dbReference>
<dbReference type="Proteomes" id="UP000664303">
    <property type="component" value="Unassembled WGS sequence"/>
</dbReference>